<dbReference type="RefSeq" id="WP_345625474.1">
    <property type="nucleotide sequence ID" value="NZ_BAABJQ010000001.1"/>
</dbReference>
<dbReference type="InterPro" id="IPR001901">
    <property type="entry name" value="Translocase_SecE/Sec61-g"/>
</dbReference>
<keyword evidence="5 9" id="KW-0653">Protein transport</keyword>
<dbReference type="InterPro" id="IPR038379">
    <property type="entry name" value="SecE_sf"/>
</dbReference>
<accession>A0ABP9RHY3</accession>
<sequence>MAESKRRGEDAVDEHLDEVLDDAVDNDSLDDEDAAAAAKGSTALRTKSKDDGDKTDKKATKGGADDRPGIFGRIGRFIREIVAELRKVIWPTRKELLTYAAVVVIFVAIILTVVGLLDLGFARLVLLVFGGGQS</sequence>
<feature type="compositionally biased region" description="Basic and acidic residues" evidence="10">
    <location>
        <begin position="47"/>
        <end position="68"/>
    </location>
</feature>
<keyword evidence="7 9" id="KW-0811">Translocation</keyword>
<dbReference type="Gene3D" id="1.20.5.1030">
    <property type="entry name" value="Preprotein translocase secy subunit"/>
    <property type="match status" value="1"/>
</dbReference>
<dbReference type="NCBIfam" id="TIGR00964">
    <property type="entry name" value="secE_bact"/>
    <property type="match status" value="1"/>
</dbReference>
<evidence type="ECO:0000256" key="6">
    <source>
        <dbReference type="ARBA" id="ARBA00022989"/>
    </source>
</evidence>
<reference evidence="12" key="1">
    <citation type="journal article" date="2019" name="Int. J. Syst. Evol. Microbiol.">
        <title>The Global Catalogue of Microorganisms (GCM) 10K type strain sequencing project: providing services to taxonomists for standard genome sequencing and annotation.</title>
        <authorList>
            <consortium name="The Broad Institute Genomics Platform"/>
            <consortium name="The Broad Institute Genome Sequencing Center for Infectious Disease"/>
            <person name="Wu L."/>
            <person name="Ma J."/>
        </authorList>
    </citation>
    <scope>NUCLEOTIDE SEQUENCE [LARGE SCALE GENOMIC DNA]</scope>
    <source>
        <strain evidence="12">JCM 18304</strain>
    </source>
</reference>
<organism evidence="11 12">
    <name type="scientific">Rugosimonospora acidiphila</name>
    <dbReference type="NCBI Taxonomy" id="556531"/>
    <lineage>
        <taxon>Bacteria</taxon>
        <taxon>Bacillati</taxon>
        <taxon>Actinomycetota</taxon>
        <taxon>Actinomycetes</taxon>
        <taxon>Micromonosporales</taxon>
        <taxon>Micromonosporaceae</taxon>
        <taxon>Rugosimonospora</taxon>
    </lineage>
</organism>
<dbReference type="EMBL" id="BAABJQ010000001">
    <property type="protein sequence ID" value="GAA5178073.1"/>
    <property type="molecule type" value="Genomic_DNA"/>
</dbReference>
<keyword evidence="2 9" id="KW-0813">Transport</keyword>
<proteinExistence type="inferred from homology"/>
<keyword evidence="8 9" id="KW-0472">Membrane</keyword>
<comment type="subcellular location">
    <subcellularLocation>
        <location evidence="9">Cell membrane</location>
        <topology evidence="9">Single-pass membrane protein</topology>
    </subcellularLocation>
    <subcellularLocation>
        <location evidence="1">Membrane</location>
    </subcellularLocation>
</comment>
<evidence type="ECO:0000256" key="2">
    <source>
        <dbReference type="ARBA" id="ARBA00022448"/>
    </source>
</evidence>
<evidence type="ECO:0000256" key="3">
    <source>
        <dbReference type="ARBA" id="ARBA00022475"/>
    </source>
</evidence>
<name>A0ABP9RHY3_9ACTN</name>
<protein>
    <recommendedName>
        <fullName evidence="9">Protein translocase subunit SecE</fullName>
    </recommendedName>
</protein>
<dbReference type="Pfam" id="PF00584">
    <property type="entry name" value="SecE"/>
    <property type="match status" value="1"/>
</dbReference>
<comment type="subunit">
    <text evidence="9">Component of the Sec protein translocase complex. Heterotrimer consisting of SecY, SecE and SecG subunits. The heterotrimers can form oligomers, although 1 heterotrimer is thought to be able to translocate proteins. Interacts with the ribosome. Interacts with SecDF, and other proteins may be involved. Interacts with SecA.</text>
</comment>
<keyword evidence="6 9" id="KW-1133">Transmembrane helix</keyword>
<comment type="function">
    <text evidence="9">Essential subunit of the Sec protein translocation channel SecYEG. Clamps together the 2 halves of SecY. May contact the channel plug during translocation.</text>
</comment>
<evidence type="ECO:0000256" key="1">
    <source>
        <dbReference type="ARBA" id="ARBA00004370"/>
    </source>
</evidence>
<keyword evidence="12" id="KW-1185">Reference proteome</keyword>
<keyword evidence="4 9" id="KW-0812">Transmembrane</keyword>
<feature type="region of interest" description="Disordered" evidence="10">
    <location>
        <begin position="36"/>
        <end position="68"/>
    </location>
</feature>
<comment type="similarity">
    <text evidence="9">Belongs to the SecE/SEC61-gamma family.</text>
</comment>
<keyword evidence="3 9" id="KW-1003">Cell membrane</keyword>
<dbReference type="PANTHER" id="PTHR33910:SF1">
    <property type="entry name" value="PROTEIN TRANSLOCASE SUBUNIT SECE"/>
    <property type="match status" value="1"/>
</dbReference>
<dbReference type="PANTHER" id="PTHR33910">
    <property type="entry name" value="PROTEIN TRANSLOCASE SUBUNIT SECE"/>
    <property type="match status" value="1"/>
</dbReference>
<evidence type="ECO:0000313" key="12">
    <source>
        <dbReference type="Proteomes" id="UP001501570"/>
    </source>
</evidence>
<dbReference type="PROSITE" id="PS01067">
    <property type="entry name" value="SECE_SEC61G"/>
    <property type="match status" value="1"/>
</dbReference>
<dbReference type="Proteomes" id="UP001501570">
    <property type="component" value="Unassembled WGS sequence"/>
</dbReference>
<evidence type="ECO:0000256" key="7">
    <source>
        <dbReference type="ARBA" id="ARBA00023010"/>
    </source>
</evidence>
<dbReference type="InterPro" id="IPR005807">
    <property type="entry name" value="SecE_bac"/>
</dbReference>
<dbReference type="HAMAP" id="MF_00422">
    <property type="entry name" value="SecE"/>
    <property type="match status" value="1"/>
</dbReference>
<evidence type="ECO:0000256" key="9">
    <source>
        <dbReference type="HAMAP-Rule" id="MF_00422"/>
    </source>
</evidence>
<gene>
    <name evidence="9" type="primary">secE</name>
    <name evidence="11" type="ORF">GCM10023322_04280</name>
</gene>
<evidence type="ECO:0000313" key="11">
    <source>
        <dbReference type="EMBL" id="GAA5178073.1"/>
    </source>
</evidence>
<comment type="caution">
    <text evidence="11">The sequence shown here is derived from an EMBL/GenBank/DDBJ whole genome shotgun (WGS) entry which is preliminary data.</text>
</comment>
<evidence type="ECO:0000256" key="10">
    <source>
        <dbReference type="SAM" id="MobiDB-lite"/>
    </source>
</evidence>
<evidence type="ECO:0000256" key="5">
    <source>
        <dbReference type="ARBA" id="ARBA00022927"/>
    </source>
</evidence>
<evidence type="ECO:0000256" key="8">
    <source>
        <dbReference type="ARBA" id="ARBA00023136"/>
    </source>
</evidence>
<evidence type="ECO:0000256" key="4">
    <source>
        <dbReference type="ARBA" id="ARBA00022692"/>
    </source>
</evidence>
<feature type="transmembrane region" description="Helical" evidence="9">
    <location>
        <begin position="96"/>
        <end position="117"/>
    </location>
</feature>